<reference evidence="2 3" key="1">
    <citation type="submission" date="2017-05" db="EMBL/GenBank/DDBJ databases">
        <title>Genomic insights into alkan degradation activity of Oleiphilus messinensis.</title>
        <authorList>
            <person name="Kozyavkin S.A."/>
            <person name="Slesarev A.I."/>
            <person name="Golyshin P.N."/>
            <person name="Korzhenkov A."/>
            <person name="Golyshina O.N."/>
            <person name="Toshchakov S.V."/>
        </authorList>
    </citation>
    <scope>NUCLEOTIDE SEQUENCE [LARGE SCALE GENOMIC DNA]</scope>
    <source>
        <strain evidence="2 3">ME102</strain>
    </source>
</reference>
<dbReference type="Proteomes" id="UP000196027">
    <property type="component" value="Chromosome"/>
</dbReference>
<dbReference type="InterPro" id="IPR002477">
    <property type="entry name" value="Peptidoglycan-bd-like"/>
</dbReference>
<proteinExistence type="predicted"/>
<accession>A0A1Y0I538</accession>
<dbReference type="RefSeq" id="WP_087460682.1">
    <property type="nucleotide sequence ID" value="NZ_CP021425.1"/>
</dbReference>
<dbReference type="SUPFAM" id="SSF47090">
    <property type="entry name" value="PGBD-like"/>
    <property type="match status" value="1"/>
</dbReference>
<feature type="domain" description="Peptidoglycan binding-like" evidence="1">
    <location>
        <begin position="10"/>
        <end position="67"/>
    </location>
</feature>
<dbReference type="Pfam" id="PF01471">
    <property type="entry name" value="PG_binding_1"/>
    <property type="match status" value="1"/>
</dbReference>
<gene>
    <name evidence="2" type="ORF">OLMES_1522</name>
</gene>
<dbReference type="KEGG" id="ome:OLMES_1522"/>
<name>A0A1Y0I538_9GAMM</name>
<keyword evidence="3" id="KW-1185">Reference proteome</keyword>
<sequence length="249" mass="27957">MSTLRQGSKGKEVVKLQLLLNRYLKPSPKLKADGHFGLRTEQALVRFQAEHKLETDGIAGKKTWNALGTQPKATKPTEVATVNAPWYDIAYAELGIKEESEANTHNKRILEYHATTRLGAKTDETPWCSSFVNWVMLQSGIQGTNNALAKSWITWGFKVETPFKGAITVIKRKNKNLDTYTGSSTGYHVGFFVSATQSGIRLLGGNQSDQVKSSNFLLRSYEVVAYRRPFQTRLGYPLPYSINNYSHYC</sequence>
<dbReference type="AlphaFoldDB" id="A0A1Y0I538"/>
<dbReference type="OrthoDB" id="9778545at2"/>
<dbReference type="NCBIfam" id="TIGR02594">
    <property type="entry name" value="TIGR02594 family protein"/>
    <property type="match status" value="1"/>
</dbReference>
<protein>
    <submittedName>
        <fullName evidence="2">Peptidoglycan binding protein</fullName>
    </submittedName>
</protein>
<dbReference type="InterPro" id="IPR013423">
    <property type="entry name" value="CHP02594"/>
</dbReference>
<dbReference type="InterPro" id="IPR036365">
    <property type="entry name" value="PGBD-like_sf"/>
</dbReference>
<dbReference type="Gene3D" id="1.10.101.10">
    <property type="entry name" value="PGBD-like superfamily/PGBD"/>
    <property type="match status" value="1"/>
</dbReference>
<evidence type="ECO:0000313" key="3">
    <source>
        <dbReference type="Proteomes" id="UP000196027"/>
    </source>
</evidence>
<evidence type="ECO:0000259" key="1">
    <source>
        <dbReference type="Pfam" id="PF01471"/>
    </source>
</evidence>
<dbReference type="InterPro" id="IPR036366">
    <property type="entry name" value="PGBDSf"/>
</dbReference>
<evidence type="ECO:0000313" key="2">
    <source>
        <dbReference type="EMBL" id="ARU55597.1"/>
    </source>
</evidence>
<dbReference type="EMBL" id="CP021425">
    <property type="protein sequence ID" value="ARU55597.1"/>
    <property type="molecule type" value="Genomic_DNA"/>
</dbReference>
<organism evidence="2 3">
    <name type="scientific">Oleiphilus messinensis</name>
    <dbReference type="NCBI Taxonomy" id="141451"/>
    <lineage>
        <taxon>Bacteria</taxon>
        <taxon>Pseudomonadati</taxon>
        <taxon>Pseudomonadota</taxon>
        <taxon>Gammaproteobacteria</taxon>
        <taxon>Oceanospirillales</taxon>
        <taxon>Oleiphilaceae</taxon>
        <taxon>Oleiphilus</taxon>
    </lineage>
</organism>